<sequence>MMLKVCQDTQQELVVAVTERPIGDSHLATTRSEMRHIPYEDGEAVGHKEEMMQNLGTIPLQFTSQHLFTVR</sequence>
<proteinExistence type="predicted"/>
<gene>
    <name evidence="1" type="ORF">Sradi_0190100</name>
</gene>
<name>A0AAW2W3B4_SESRA</name>
<protein>
    <submittedName>
        <fullName evidence="1">Uncharacterized protein</fullName>
    </submittedName>
</protein>
<dbReference type="AlphaFoldDB" id="A0AAW2W3B4"/>
<reference evidence="1" key="2">
    <citation type="journal article" date="2024" name="Plant">
        <title>Genomic evolution and insights into agronomic trait innovations of Sesamum species.</title>
        <authorList>
            <person name="Miao H."/>
            <person name="Wang L."/>
            <person name="Qu L."/>
            <person name="Liu H."/>
            <person name="Sun Y."/>
            <person name="Le M."/>
            <person name="Wang Q."/>
            <person name="Wei S."/>
            <person name="Zheng Y."/>
            <person name="Lin W."/>
            <person name="Duan Y."/>
            <person name="Cao H."/>
            <person name="Xiong S."/>
            <person name="Wang X."/>
            <person name="Wei L."/>
            <person name="Li C."/>
            <person name="Ma Q."/>
            <person name="Ju M."/>
            <person name="Zhao R."/>
            <person name="Li G."/>
            <person name="Mu C."/>
            <person name="Tian Q."/>
            <person name="Mei H."/>
            <person name="Zhang T."/>
            <person name="Gao T."/>
            <person name="Zhang H."/>
        </authorList>
    </citation>
    <scope>NUCLEOTIDE SEQUENCE</scope>
    <source>
        <strain evidence="1">G02</strain>
    </source>
</reference>
<accession>A0AAW2W3B4</accession>
<evidence type="ECO:0000313" key="1">
    <source>
        <dbReference type="EMBL" id="KAL0434822.1"/>
    </source>
</evidence>
<organism evidence="1">
    <name type="scientific">Sesamum radiatum</name>
    <name type="common">Black benniseed</name>
    <dbReference type="NCBI Taxonomy" id="300843"/>
    <lineage>
        <taxon>Eukaryota</taxon>
        <taxon>Viridiplantae</taxon>
        <taxon>Streptophyta</taxon>
        <taxon>Embryophyta</taxon>
        <taxon>Tracheophyta</taxon>
        <taxon>Spermatophyta</taxon>
        <taxon>Magnoliopsida</taxon>
        <taxon>eudicotyledons</taxon>
        <taxon>Gunneridae</taxon>
        <taxon>Pentapetalae</taxon>
        <taxon>asterids</taxon>
        <taxon>lamiids</taxon>
        <taxon>Lamiales</taxon>
        <taxon>Pedaliaceae</taxon>
        <taxon>Sesamum</taxon>
    </lineage>
</organism>
<comment type="caution">
    <text evidence="1">The sequence shown here is derived from an EMBL/GenBank/DDBJ whole genome shotgun (WGS) entry which is preliminary data.</text>
</comment>
<dbReference type="EMBL" id="JACGWJ010000002">
    <property type="protein sequence ID" value="KAL0434822.1"/>
    <property type="molecule type" value="Genomic_DNA"/>
</dbReference>
<reference evidence="1" key="1">
    <citation type="submission" date="2020-06" db="EMBL/GenBank/DDBJ databases">
        <authorList>
            <person name="Li T."/>
            <person name="Hu X."/>
            <person name="Zhang T."/>
            <person name="Song X."/>
            <person name="Zhang H."/>
            <person name="Dai N."/>
            <person name="Sheng W."/>
            <person name="Hou X."/>
            <person name="Wei L."/>
        </authorList>
    </citation>
    <scope>NUCLEOTIDE SEQUENCE</scope>
    <source>
        <strain evidence="1">G02</strain>
        <tissue evidence="1">Leaf</tissue>
    </source>
</reference>